<dbReference type="NCBIfam" id="TIGR00045">
    <property type="entry name" value="glycerate kinase"/>
    <property type="match status" value="1"/>
</dbReference>
<dbReference type="GO" id="GO:0008887">
    <property type="term" value="F:glycerate kinase activity"/>
    <property type="evidence" value="ECO:0007669"/>
    <property type="project" value="UniProtKB-EC"/>
</dbReference>
<dbReference type="Pfam" id="PF02595">
    <property type="entry name" value="Gly_kinase"/>
    <property type="match status" value="1"/>
</dbReference>
<dbReference type="SUPFAM" id="SSF110738">
    <property type="entry name" value="Glycerate kinase I"/>
    <property type="match status" value="1"/>
</dbReference>
<dbReference type="EMBL" id="JARVCO010000012">
    <property type="protein sequence ID" value="MDZ8119660.1"/>
    <property type="molecule type" value="Genomic_DNA"/>
</dbReference>
<comment type="caution">
    <text evidence="5">The sequence shown here is derived from an EMBL/GenBank/DDBJ whole genome shotgun (WGS) entry which is preliminary data.</text>
</comment>
<dbReference type="PANTHER" id="PTHR21599">
    <property type="entry name" value="GLYCERATE KINASE"/>
    <property type="match status" value="1"/>
</dbReference>
<evidence type="ECO:0000256" key="3">
    <source>
        <dbReference type="ARBA" id="ARBA00022777"/>
    </source>
</evidence>
<evidence type="ECO:0000256" key="2">
    <source>
        <dbReference type="ARBA" id="ARBA00022679"/>
    </source>
</evidence>
<dbReference type="PANTHER" id="PTHR21599:SF0">
    <property type="entry name" value="GLYCERATE KINASE"/>
    <property type="match status" value="1"/>
</dbReference>
<gene>
    <name evidence="5" type="ORF">P9H32_13610</name>
</gene>
<keyword evidence="6" id="KW-1185">Reference proteome</keyword>
<dbReference type="Proteomes" id="UP001290861">
    <property type="component" value="Unassembled WGS sequence"/>
</dbReference>
<sequence>MKIVIAPDSFKGNMRSATVCEIIREAVWAEMPEAEVVMLPMADGGEGTVDAVVEAAGGCVQSLEVTGPLGGTVSAEYGILPDGTAVMEMASASGIELVGAERLNPMEATTYGTGELLRHLIAAGRTSIVMGIGGSATVDGGTGMAQALGVRFRTPEGMEIRERGGKILPMIGSVDMREVIPELEHTRIRVACDVTNPLTGANGAAAVFGPQKGATPEMVMPLDAGLSNLRKVVGTPEAPGDGAAGGLGYGLRAFCGAEIVSGAHLIAETVGLPRALEGADLLITGEGRTDGQSLSGKLCPVLAGQARERGVKSLLVSGALFGVLDPFLDVFDYAFSISAGHSSMADCIKYAPADLRFLIRNVMRILSNS</sequence>
<dbReference type="PIRSF" id="PIRSF006078">
    <property type="entry name" value="GlxK"/>
    <property type="match status" value="1"/>
</dbReference>
<comment type="similarity">
    <text evidence="1 4">Belongs to the glycerate kinase type-1 family.</text>
</comment>
<accession>A0ABU5MZP9</accession>
<evidence type="ECO:0000313" key="5">
    <source>
        <dbReference type="EMBL" id="MDZ8119660.1"/>
    </source>
</evidence>
<dbReference type="InterPro" id="IPR004381">
    <property type="entry name" value="Glycerate_kinase"/>
</dbReference>
<proteinExistence type="inferred from homology"/>
<dbReference type="InterPro" id="IPR018197">
    <property type="entry name" value="Glycerate_kinase_RE-like"/>
</dbReference>
<dbReference type="EC" id="2.7.1.31" evidence="5"/>
<keyword evidence="2 4" id="KW-0808">Transferase</keyword>
<protein>
    <submittedName>
        <fullName evidence="5">Glycerate kinase</fullName>
        <ecNumber evidence="5">2.7.1.31</ecNumber>
    </submittedName>
</protein>
<dbReference type="Gene3D" id="3.40.50.10350">
    <property type="entry name" value="Glycerate kinase, domain 1"/>
    <property type="match status" value="1"/>
</dbReference>
<evidence type="ECO:0000313" key="6">
    <source>
        <dbReference type="Proteomes" id="UP001290861"/>
    </source>
</evidence>
<dbReference type="RefSeq" id="WP_322609445.1">
    <property type="nucleotide sequence ID" value="NZ_JARVCO010000012.1"/>
</dbReference>
<name>A0ABU5MZP9_9BACT</name>
<organism evidence="5 6">
    <name type="scientific">Pontiella agarivorans</name>
    <dbReference type="NCBI Taxonomy" id="3038953"/>
    <lineage>
        <taxon>Bacteria</taxon>
        <taxon>Pseudomonadati</taxon>
        <taxon>Kiritimatiellota</taxon>
        <taxon>Kiritimatiellia</taxon>
        <taxon>Kiritimatiellales</taxon>
        <taxon>Pontiellaceae</taxon>
        <taxon>Pontiella</taxon>
    </lineage>
</organism>
<evidence type="ECO:0000256" key="4">
    <source>
        <dbReference type="PIRNR" id="PIRNR006078"/>
    </source>
</evidence>
<reference evidence="5 6" key="1">
    <citation type="journal article" date="2024" name="Appl. Environ. Microbiol.">
        <title>Pontiella agarivorans sp. nov., a novel marine anaerobic bacterium capable of degrading macroalgal polysaccharides and fixing nitrogen.</title>
        <authorList>
            <person name="Liu N."/>
            <person name="Kivenson V."/>
            <person name="Peng X."/>
            <person name="Cui Z."/>
            <person name="Lankiewicz T.S."/>
            <person name="Gosselin K.M."/>
            <person name="English C.J."/>
            <person name="Blair E.M."/>
            <person name="O'Malley M.A."/>
            <person name="Valentine D.L."/>
        </authorList>
    </citation>
    <scope>NUCLEOTIDE SEQUENCE [LARGE SCALE GENOMIC DNA]</scope>
    <source>
        <strain evidence="5 6">NLcol2</strain>
    </source>
</reference>
<evidence type="ECO:0000256" key="1">
    <source>
        <dbReference type="ARBA" id="ARBA00006284"/>
    </source>
</evidence>
<dbReference type="Gene3D" id="3.90.1510.10">
    <property type="entry name" value="Glycerate kinase, domain 2"/>
    <property type="match status" value="1"/>
</dbReference>
<keyword evidence="3 4" id="KW-0418">Kinase</keyword>
<dbReference type="InterPro" id="IPR036129">
    <property type="entry name" value="Glycerate_kinase_sf"/>
</dbReference>
<dbReference type="InterPro" id="IPR018193">
    <property type="entry name" value="Glyc_kinase_flavodox-like_fold"/>
</dbReference>